<accession>A0A098AXV7</accession>
<dbReference type="SUPFAM" id="SSF53254">
    <property type="entry name" value="Phosphoglycerate mutase-like"/>
    <property type="match status" value="1"/>
</dbReference>
<dbReference type="CDD" id="cd07067">
    <property type="entry name" value="HP_PGM_like"/>
    <property type="match status" value="1"/>
</dbReference>
<dbReference type="PROSITE" id="PS00175">
    <property type="entry name" value="PG_MUTASE"/>
    <property type="match status" value="1"/>
</dbReference>
<dbReference type="EMBL" id="LOCK01000039">
    <property type="protein sequence ID" value="KTE90384.1"/>
    <property type="molecule type" value="Genomic_DNA"/>
</dbReference>
<dbReference type="Proteomes" id="UP000054623">
    <property type="component" value="Unassembled WGS sequence"/>
</dbReference>
<reference evidence="2 3" key="2">
    <citation type="submission" date="2015-12" db="EMBL/GenBank/DDBJ databases">
        <title>Draft Genome Sequence of Desulfitobacterium hafniense Strain DH, a Sulfate-reducing Bacterium Isolated from Paddy Soils.</title>
        <authorList>
            <person name="Bao P."/>
            <person name="Zhang X."/>
            <person name="Li G."/>
        </authorList>
    </citation>
    <scope>NUCLEOTIDE SEQUENCE [LARGE SCALE GENOMIC DNA]</scope>
    <source>
        <strain evidence="2 3">DH</strain>
    </source>
</reference>
<dbReference type="SMART" id="SM00855">
    <property type="entry name" value="PGAM"/>
    <property type="match status" value="1"/>
</dbReference>
<name>A0A098AXV7_DESHA</name>
<dbReference type="GO" id="GO:0005737">
    <property type="term" value="C:cytoplasm"/>
    <property type="evidence" value="ECO:0007669"/>
    <property type="project" value="InterPro"/>
</dbReference>
<dbReference type="PATRIC" id="fig|49338.4.peg.1149"/>
<keyword evidence="1" id="KW-0378">Hydrolase</keyword>
<dbReference type="NCBIfam" id="TIGR00249">
    <property type="entry name" value="sixA"/>
    <property type="match status" value="1"/>
</dbReference>
<evidence type="ECO:0000313" key="2">
    <source>
        <dbReference type="EMBL" id="KTE90384.1"/>
    </source>
</evidence>
<organism evidence="1">
    <name type="scientific">Desulfitobacterium hafniense</name>
    <name type="common">Desulfitobacterium frappieri</name>
    <dbReference type="NCBI Taxonomy" id="49338"/>
    <lineage>
        <taxon>Bacteria</taxon>
        <taxon>Bacillati</taxon>
        <taxon>Bacillota</taxon>
        <taxon>Clostridia</taxon>
        <taxon>Eubacteriales</taxon>
        <taxon>Desulfitobacteriaceae</taxon>
        <taxon>Desulfitobacterium</taxon>
    </lineage>
</organism>
<dbReference type="GO" id="GO:0101006">
    <property type="term" value="F:protein histidine phosphatase activity"/>
    <property type="evidence" value="ECO:0007669"/>
    <property type="project" value="InterPro"/>
</dbReference>
<protein>
    <submittedName>
        <fullName evidence="1 2">Phosphohistidine phosphatase</fullName>
        <ecNumber evidence="1">3.1.3.-</ecNumber>
    </submittedName>
</protein>
<dbReference type="OrthoDB" id="2388260at2"/>
<dbReference type="AlphaFoldDB" id="A0A098AXV7"/>
<dbReference type="EC" id="3.1.3.-" evidence="1"/>
<dbReference type="Pfam" id="PF00300">
    <property type="entry name" value="His_Phos_1"/>
    <property type="match status" value="1"/>
</dbReference>
<sequence length="156" mass="17651">MELILMRHGQAEENMENDAERTLTKEGQKKIKRVAFGIDHLLDGKQKICIWTSPLERAWQTAQIIAKKLNVAEVEKVEMLATGGDLMALLEEWLPQKQADCLIIVGHQPYLSDWSVKLAATPLPFKKGAIAGYKLNEESPLTAQLRWFVQPGVWSK</sequence>
<evidence type="ECO:0000313" key="1">
    <source>
        <dbReference type="EMBL" id="CDX00950.1"/>
    </source>
</evidence>
<dbReference type="EMBL" id="LK996017">
    <property type="protein sequence ID" value="CDX00950.1"/>
    <property type="molecule type" value="Genomic_DNA"/>
</dbReference>
<dbReference type="InterPro" id="IPR013078">
    <property type="entry name" value="His_Pase_superF_clade-1"/>
</dbReference>
<gene>
    <name evidence="2" type="ORF">AT727_07255</name>
    <name evidence="1" type="ORF">DPCES_1063</name>
</gene>
<dbReference type="InterPro" id="IPR029033">
    <property type="entry name" value="His_PPase_superfam"/>
</dbReference>
<evidence type="ECO:0000313" key="3">
    <source>
        <dbReference type="Proteomes" id="UP000054623"/>
    </source>
</evidence>
<dbReference type="Gene3D" id="3.40.50.1240">
    <property type="entry name" value="Phosphoglycerate mutase-like"/>
    <property type="match status" value="1"/>
</dbReference>
<dbReference type="InterPro" id="IPR001345">
    <property type="entry name" value="PG/BPGM_mutase_AS"/>
</dbReference>
<proteinExistence type="predicted"/>
<reference evidence="1" key="1">
    <citation type="submission" date="2014-07" db="EMBL/GenBank/DDBJ databases">
        <authorList>
            <person name="Hornung V.Bastian."/>
        </authorList>
    </citation>
    <scope>NUCLEOTIDE SEQUENCE</scope>
    <source>
        <strain evidence="1">PCE-S</strain>
    </source>
</reference>
<dbReference type="RefSeq" id="WP_018213242.1">
    <property type="nucleotide sequence ID" value="NZ_JAYFNZ010000002.1"/>
</dbReference>
<dbReference type="InterPro" id="IPR004449">
    <property type="entry name" value="SixA"/>
</dbReference>